<comment type="caution">
    <text evidence="2">The sequence shown here is derived from an EMBL/GenBank/DDBJ whole genome shotgun (WGS) entry which is preliminary data.</text>
</comment>
<dbReference type="Proteomes" id="UP000315295">
    <property type="component" value="Unassembled WGS sequence"/>
</dbReference>
<evidence type="ECO:0000256" key="1">
    <source>
        <dbReference type="SAM" id="MobiDB-lite"/>
    </source>
</evidence>
<name>A0A540KIC2_MALBA</name>
<reference evidence="2 3" key="1">
    <citation type="journal article" date="2019" name="G3 (Bethesda)">
        <title>Sequencing of a Wild Apple (Malus baccata) Genome Unravels the Differences Between Cultivated and Wild Apple Species Regarding Disease Resistance and Cold Tolerance.</title>
        <authorList>
            <person name="Chen X."/>
        </authorList>
    </citation>
    <scope>NUCLEOTIDE SEQUENCE [LARGE SCALE GENOMIC DNA]</scope>
    <source>
        <strain evidence="3">cv. Shandingzi</strain>
        <tissue evidence="2">Leaves</tissue>
    </source>
</reference>
<accession>A0A540KIC2</accession>
<gene>
    <name evidence="2" type="ORF">C1H46_040490</name>
</gene>
<sequence>MISKNPTPTLDQDLSPSRGALLRSALHSSSRLPSQRTPAYPTTDKGVSRSVVWTEEKENGALENFISEKRQRYESAEDCADNDEAKQLHGELCKSLSAIYCKIMSMSIFPSLEVARRRSKFGIQTVMSMGLEVVAASFNSSVSRSLFLSVGRMVISMGDTIRGTIGSCRISCALLRLDSYSHTPPFS</sequence>
<evidence type="ECO:0000313" key="3">
    <source>
        <dbReference type="Proteomes" id="UP000315295"/>
    </source>
</evidence>
<evidence type="ECO:0000313" key="2">
    <source>
        <dbReference type="EMBL" id="TQD73973.1"/>
    </source>
</evidence>
<feature type="region of interest" description="Disordered" evidence="1">
    <location>
        <begin position="24"/>
        <end position="47"/>
    </location>
</feature>
<feature type="compositionally biased region" description="Low complexity" evidence="1">
    <location>
        <begin position="24"/>
        <end position="34"/>
    </location>
</feature>
<dbReference type="EMBL" id="VIEB01001231">
    <property type="protein sequence ID" value="TQD73973.1"/>
    <property type="molecule type" value="Genomic_DNA"/>
</dbReference>
<keyword evidence="3" id="KW-1185">Reference proteome</keyword>
<proteinExistence type="predicted"/>
<dbReference type="AlphaFoldDB" id="A0A540KIC2"/>
<protein>
    <submittedName>
        <fullName evidence="2">Uncharacterized protein</fullName>
    </submittedName>
</protein>
<organism evidence="2 3">
    <name type="scientific">Malus baccata</name>
    <name type="common">Siberian crab apple</name>
    <name type="synonym">Pyrus baccata</name>
    <dbReference type="NCBI Taxonomy" id="106549"/>
    <lineage>
        <taxon>Eukaryota</taxon>
        <taxon>Viridiplantae</taxon>
        <taxon>Streptophyta</taxon>
        <taxon>Embryophyta</taxon>
        <taxon>Tracheophyta</taxon>
        <taxon>Spermatophyta</taxon>
        <taxon>Magnoliopsida</taxon>
        <taxon>eudicotyledons</taxon>
        <taxon>Gunneridae</taxon>
        <taxon>Pentapetalae</taxon>
        <taxon>rosids</taxon>
        <taxon>fabids</taxon>
        <taxon>Rosales</taxon>
        <taxon>Rosaceae</taxon>
        <taxon>Amygdaloideae</taxon>
        <taxon>Maleae</taxon>
        <taxon>Malus</taxon>
    </lineage>
</organism>